<evidence type="ECO:0000313" key="2">
    <source>
        <dbReference type="Proteomes" id="UP001305779"/>
    </source>
</evidence>
<dbReference type="SUPFAM" id="SSF54637">
    <property type="entry name" value="Thioesterase/thiol ester dehydrase-isomerase"/>
    <property type="match status" value="1"/>
</dbReference>
<gene>
    <name evidence="1" type="ORF">PRZ48_014895</name>
</gene>
<comment type="caution">
    <text evidence="1">The sequence shown here is derived from an EMBL/GenBank/DDBJ whole genome shotgun (WGS) entry which is preliminary data.</text>
</comment>
<dbReference type="EMBL" id="JAXOVC010000015">
    <property type="protein sequence ID" value="KAK4493710.1"/>
    <property type="molecule type" value="Genomic_DNA"/>
</dbReference>
<organism evidence="1 2">
    <name type="scientific">Zasmidium cellare</name>
    <name type="common">Wine cellar mold</name>
    <name type="synonym">Racodium cellare</name>
    <dbReference type="NCBI Taxonomy" id="395010"/>
    <lineage>
        <taxon>Eukaryota</taxon>
        <taxon>Fungi</taxon>
        <taxon>Dikarya</taxon>
        <taxon>Ascomycota</taxon>
        <taxon>Pezizomycotina</taxon>
        <taxon>Dothideomycetes</taxon>
        <taxon>Dothideomycetidae</taxon>
        <taxon>Mycosphaerellales</taxon>
        <taxon>Mycosphaerellaceae</taxon>
        <taxon>Zasmidium</taxon>
    </lineage>
</organism>
<evidence type="ECO:0008006" key="3">
    <source>
        <dbReference type="Google" id="ProtNLM"/>
    </source>
</evidence>
<dbReference type="Proteomes" id="UP001305779">
    <property type="component" value="Unassembled WGS sequence"/>
</dbReference>
<keyword evidence="2" id="KW-1185">Reference proteome</keyword>
<sequence>MKSLEVLDAEQTSKTQARVSFRFPVLHEYLNHAKDLHGGSLGLMFDIVPSWPMFLIASPDLWPYPGVTRSLRYTLLNPVKEGEMVLAEGEAEKMHFADSPHR</sequence>
<proteinExistence type="predicted"/>
<reference evidence="1 2" key="1">
    <citation type="journal article" date="2023" name="G3 (Bethesda)">
        <title>A chromosome-level genome assembly of Zasmidium syzygii isolated from banana leaves.</title>
        <authorList>
            <person name="van Westerhoven A.C."/>
            <person name="Mehrabi R."/>
            <person name="Talebi R."/>
            <person name="Steentjes M.B.F."/>
            <person name="Corcolon B."/>
            <person name="Chong P.A."/>
            <person name="Kema G.H.J."/>
            <person name="Seidl M.F."/>
        </authorList>
    </citation>
    <scope>NUCLEOTIDE SEQUENCE [LARGE SCALE GENOMIC DNA]</scope>
    <source>
        <strain evidence="1 2">P124</strain>
    </source>
</reference>
<evidence type="ECO:0000313" key="1">
    <source>
        <dbReference type="EMBL" id="KAK4493710.1"/>
    </source>
</evidence>
<protein>
    <recommendedName>
        <fullName evidence="3">Thioesterase domain-containing protein</fullName>
    </recommendedName>
</protein>
<accession>A0ABR0DX18</accession>
<name>A0ABR0DX18_ZASCE</name>
<dbReference type="Gene3D" id="3.10.129.10">
    <property type="entry name" value="Hotdog Thioesterase"/>
    <property type="match status" value="1"/>
</dbReference>
<dbReference type="InterPro" id="IPR029069">
    <property type="entry name" value="HotDog_dom_sf"/>
</dbReference>